<protein>
    <recommendedName>
        <fullName evidence="2">Transposase</fullName>
    </recommendedName>
</protein>
<organism evidence="1">
    <name type="scientific">human gut metagenome</name>
    <dbReference type="NCBI Taxonomy" id="408170"/>
    <lineage>
        <taxon>unclassified sequences</taxon>
        <taxon>metagenomes</taxon>
        <taxon>organismal metagenomes</taxon>
    </lineage>
</organism>
<evidence type="ECO:0000313" key="1">
    <source>
        <dbReference type="EMBL" id="ETJ18583.1"/>
    </source>
</evidence>
<evidence type="ECO:0008006" key="2">
    <source>
        <dbReference type="Google" id="ProtNLM"/>
    </source>
</evidence>
<name>W1WKA8_9ZZZZ</name>
<proteinExistence type="predicted"/>
<dbReference type="EMBL" id="AZMM01018609">
    <property type="protein sequence ID" value="ETJ18583.1"/>
    <property type="molecule type" value="Genomic_DNA"/>
</dbReference>
<sequence>MHSMDLAGKRPMEKYHSYKGKVGKVAENIINRDFSTTAPLQKWTTDVSQFNFSWEKCYLSPILDMNTNEIVAYDL</sequence>
<dbReference type="AlphaFoldDB" id="W1WKA8"/>
<gene>
    <name evidence="1" type="ORF">Q604_UNBC18609G0001</name>
</gene>
<comment type="caution">
    <text evidence="1">The sequence shown here is derived from an EMBL/GenBank/DDBJ whole genome shotgun (WGS) entry which is preliminary data.</text>
</comment>
<reference evidence="1" key="1">
    <citation type="submission" date="2013-12" db="EMBL/GenBank/DDBJ databases">
        <title>A Varibaculum cambriense genome reconstructed from a premature infant gut community with otherwise low bacterial novelty that shifts toward anaerobic metabolism during the third week of life.</title>
        <authorList>
            <person name="Brown C.T."/>
            <person name="Sharon I."/>
            <person name="Thomas B.C."/>
            <person name="Castelle C.J."/>
            <person name="Morowitz M.J."/>
            <person name="Banfield J.F."/>
        </authorList>
    </citation>
    <scope>NUCLEOTIDE SEQUENCE</scope>
</reference>
<feature type="non-terminal residue" evidence="1">
    <location>
        <position position="75"/>
    </location>
</feature>
<accession>W1WKA8</accession>